<evidence type="ECO:0000256" key="4">
    <source>
        <dbReference type="ARBA" id="ARBA00022490"/>
    </source>
</evidence>
<evidence type="ECO:0000256" key="8">
    <source>
        <dbReference type="ARBA" id="ARBA00022840"/>
    </source>
</evidence>
<evidence type="ECO:0000313" key="11">
    <source>
        <dbReference type="EMBL" id="ORE88872.1"/>
    </source>
</evidence>
<accession>A0A1Y1SGS8</accession>
<dbReference type="EMBL" id="AQQV01000001">
    <property type="protein sequence ID" value="ORE88872.1"/>
    <property type="molecule type" value="Genomic_DNA"/>
</dbReference>
<keyword evidence="8" id="KW-0067">ATP-binding</keyword>
<dbReference type="InterPro" id="IPR027417">
    <property type="entry name" value="P-loop_NTPase"/>
</dbReference>
<keyword evidence="7" id="KW-0547">Nucleotide-binding</keyword>
<evidence type="ECO:0000256" key="9">
    <source>
        <dbReference type="ARBA" id="ARBA00022842"/>
    </source>
</evidence>
<protein>
    <recommendedName>
        <fullName evidence="3">tRNA threonylcarbamoyladenosine biosynthesis protein TsaE</fullName>
    </recommendedName>
    <alternativeName>
        <fullName evidence="10">t(6)A37 threonylcarbamoyladenosine biosynthesis protein TsaE</fullName>
    </alternativeName>
</protein>
<dbReference type="PANTHER" id="PTHR33540">
    <property type="entry name" value="TRNA THREONYLCARBAMOYLADENOSINE BIOSYNTHESIS PROTEIN TSAE"/>
    <property type="match status" value="1"/>
</dbReference>
<evidence type="ECO:0000256" key="6">
    <source>
        <dbReference type="ARBA" id="ARBA00022723"/>
    </source>
</evidence>
<comment type="subcellular location">
    <subcellularLocation>
        <location evidence="1">Cytoplasm</location>
    </subcellularLocation>
</comment>
<keyword evidence="12" id="KW-1185">Reference proteome</keyword>
<dbReference type="STRING" id="1317117.ATO7_03315"/>
<dbReference type="Pfam" id="PF02367">
    <property type="entry name" value="TsaE"/>
    <property type="match status" value="1"/>
</dbReference>
<dbReference type="NCBIfam" id="TIGR00150">
    <property type="entry name" value="T6A_YjeE"/>
    <property type="match status" value="1"/>
</dbReference>
<dbReference type="InterPro" id="IPR003442">
    <property type="entry name" value="T6A_TsaE"/>
</dbReference>
<evidence type="ECO:0000256" key="3">
    <source>
        <dbReference type="ARBA" id="ARBA00019010"/>
    </source>
</evidence>
<dbReference type="GO" id="GO:0005737">
    <property type="term" value="C:cytoplasm"/>
    <property type="evidence" value="ECO:0007669"/>
    <property type="project" value="UniProtKB-SubCell"/>
</dbReference>
<reference evidence="11 12" key="1">
    <citation type="submission" date="2013-04" db="EMBL/GenBank/DDBJ databases">
        <title>Oceanococcus atlanticus 22II-S10r2 Genome Sequencing.</title>
        <authorList>
            <person name="Lai Q."/>
            <person name="Li G."/>
            <person name="Shao Z."/>
        </authorList>
    </citation>
    <scope>NUCLEOTIDE SEQUENCE [LARGE SCALE GENOMIC DNA]</scope>
    <source>
        <strain evidence="11 12">22II-S10r2</strain>
    </source>
</reference>
<proteinExistence type="inferred from homology"/>
<dbReference type="GO" id="GO:0005524">
    <property type="term" value="F:ATP binding"/>
    <property type="evidence" value="ECO:0007669"/>
    <property type="project" value="UniProtKB-KW"/>
</dbReference>
<keyword evidence="6" id="KW-0479">Metal-binding</keyword>
<dbReference type="PANTHER" id="PTHR33540:SF2">
    <property type="entry name" value="TRNA THREONYLCARBAMOYLADENOSINE BIOSYNTHESIS PROTEIN TSAE"/>
    <property type="match status" value="1"/>
</dbReference>
<dbReference type="Proteomes" id="UP000192342">
    <property type="component" value="Unassembled WGS sequence"/>
</dbReference>
<evidence type="ECO:0000256" key="5">
    <source>
        <dbReference type="ARBA" id="ARBA00022694"/>
    </source>
</evidence>
<dbReference type="GO" id="GO:0002949">
    <property type="term" value="P:tRNA threonylcarbamoyladenosine modification"/>
    <property type="evidence" value="ECO:0007669"/>
    <property type="project" value="InterPro"/>
</dbReference>
<dbReference type="GO" id="GO:0046872">
    <property type="term" value="F:metal ion binding"/>
    <property type="evidence" value="ECO:0007669"/>
    <property type="project" value="UniProtKB-KW"/>
</dbReference>
<dbReference type="SUPFAM" id="SSF52540">
    <property type="entry name" value="P-loop containing nucleoside triphosphate hydrolases"/>
    <property type="match status" value="1"/>
</dbReference>
<keyword evidence="5" id="KW-0819">tRNA processing</keyword>
<comment type="caution">
    <text evidence="11">The sequence shown here is derived from an EMBL/GenBank/DDBJ whole genome shotgun (WGS) entry which is preliminary data.</text>
</comment>
<keyword evidence="9" id="KW-0460">Magnesium</keyword>
<sequence>MIAHSWFLADPATTDRWAEGLAAVLPSNFFYIALQGSLGAGKTHTVRALLRALGEQGAVRSPTYTLLEDYALPNHRVVHMDLYRLGDAQELEYLGIRDLLAEPLTLITEWPQRGEGALPPADLHIALSIEPEGGRSATVTAYSASAVDVLEKWRANSSF</sequence>
<dbReference type="AlphaFoldDB" id="A0A1Y1SGS8"/>
<dbReference type="Gene3D" id="3.40.50.300">
    <property type="entry name" value="P-loop containing nucleotide triphosphate hydrolases"/>
    <property type="match status" value="1"/>
</dbReference>
<name>A0A1Y1SGS8_9GAMM</name>
<evidence type="ECO:0000256" key="2">
    <source>
        <dbReference type="ARBA" id="ARBA00007599"/>
    </source>
</evidence>
<evidence type="ECO:0000256" key="1">
    <source>
        <dbReference type="ARBA" id="ARBA00004496"/>
    </source>
</evidence>
<evidence type="ECO:0000313" key="12">
    <source>
        <dbReference type="Proteomes" id="UP000192342"/>
    </source>
</evidence>
<comment type="similarity">
    <text evidence="2">Belongs to the TsaE family.</text>
</comment>
<gene>
    <name evidence="11" type="ORF">ATO7_03315</name>
</gene>
<evidence type="ECO:0000256" key="7">
    <source>
        <dbReference type="ARBA" id="ARBA00022741"/>
    </source>
</evidence>
<dbReference type="RefSeq" id="WP_169712857.1">
    <property type="nucleotide sequence ID" value="NZ_AQQV01000001.1"/>
</dbReference>
<keyword evidence="4" id="KW-0963">Cytoplasm</keyword>
<organism evidence="11 12">
    <name type="scientific">Oceanococcus atlanticus</name>
    <dbReference type="NCBI Taxonomy" id="1317117"/>
    <lineage>
        <taxon>Bacteria</taxon>
        <taxon>Pseudomonadati</taxon>
        <taxon>Pseudomonadota</taxon>
        <taxon>Gammaproteobacteria</taxon>
        <taxon>Chromatiales</taxon>
        <taxon>Oceanococcaceae</taxon>
        <taxon>Oceanococcus</taxon>
    </lineage>
</organism>
<evidence type="ECO:0000256" key="10">
    <source>
        <dbReference type="ARBA" id="ARBA00032441"/>
    </source>
</evidence>